<evidence type="ECO:0000313" key="3">
    <source>
        <dbReference type="Proteomes" id="UP000199492"/>
    </source>
</evidence>
<dbReference type="RefSeq" id="WP_092471237.1">
    <property type="nucleotide sequence ID" value="NZ_FNCZ01000018.1"/>
</dbReference>
<gene>
    <name evidence="2" type="ORF">SAMN04489796_11810</name>
</gene>
<dbReference type="InterPro" id="IPR041394">
    <property type="entry name" value="HEPN_Cthe2314"/>
</dbReference>
<dbReference type="EMBL" id="FNCZ01000018">
    <property type="protein sequence ID" value="SDI64222.1"/>
    <property type="molecule type" value="Genomic_DNA"/>
</dbReference>
<dbReference type="AlphaFoldDB" id="A0A1G8M8H1"/>
<dbReference type="OrthoDB" id="1423106at2"/>
<proteinExistence type="predicted"/>
<keyword evidence="3" id="KW-1185">Reference proteome</keyword>
<evidence type="ECO:0000313" key="2">
    <source>
        <dbReference type="EMBL" id="SDI64222.1"/>
    </source>
</evidence>
<name>A0A1G8M8H1_9FLAO</name>
<feature type="domain" description="Cthe-2314-like HEPN" evidence="1">
    <location>
        <begin position="62"/>
        <end position="241"/>
    </location>
</feature>
<organism evidence="2 3">
    <name type="scientific">Winogradskyella thalassocola</name>
    <dbReference type="NCBI Taxonomy" id="262004"/>
    <lineage>
        <taxon>Bacteria</taxon>
        <taxon>Pseudomonadati</taxon>
        <taxon>Bacteroidota</taxon>
        <taxon>Flavobacteriia</taxon>
        <taxon>Flavobacteriales</taxon>
        <taxon>Flavobacteriaceae</taxon>
        <taxon>Winogradskyella</taxon>
    </lineage>
</organism>
<sequence>MKHLEKHYSEVSKFFTQENLISLSDNEHNYNGLNTMEILNLEKVNPNFGKFNKFKNLADLKNCNNDLKLLTANLYLYHPYINNPLNEFKIIQGEKIFTYFQNGPDWVYSTFVSCCYEKLYNYWDRIGDTLAYYLELDIPEFKVGFASVIDKMISMRIFDSNPNFEYLKNFKQNEFKEFNKHRKDVVHYYQFETTYKHQIEENCINEEEIEKLWNWKNEMPSYFKNHLNLSCEGFTKTYELIKNLP</sequence>
<dbReference type="Pfam" id="PF18730">
    <property type="entry name" value="HEPN_Cthe2314"/>
    <property type="match status" value="1"/>
</dbReference>
<accession>A0A1G8M8H1</accession>
<dbReference type="Proteomes" id="UP000199492">
    <property type="component" value="Unassembled WGS sequence"/>
</dbReference>
<reference evidence="3" key="1">
    <citation type="submission" date="2016-10" db="EMBL/GenBank/DDBJ databases">
        <authorList>
            <person name="Varghese N."/>
            <person name="Submissions S."/>
        </authorList>
    </citation>
    <scope>NUCLEOTIDE SEQUENCE [LARGE SCALE GENOMIC DNA]</scope>
    <source>
        <strain evidence="3">DSM 15363</strain>
    </source>
</reference>
<protein>
    <recommendedName>
        <fullName evidence="1">Cthe-2314-like HEPN domain-containing protein</fullName>
    </recommendedName>
</protein>
<evidence type="ECO:0000259" key="1">
    <source>
        <dbReference type="Pfam" id="PF18730"/>
    </source>
</evidence>